<dbReference type="Pfam" id="PF18052">
    <property type="entry name" value="Rx_N"/>
    <property type="match status" value="1"/>
</dbReference>
<name>A0A392NXI8_9FABA</name>
<feature type="domain" description="Disease resistance N-terminal" evidence="4">
    <location>
        <begin position="11"/>
        <end position="98"/>
    </location>
</feature>
<evidence type="ECO:0000256" key="1">
    <source>
        <dbReference type="ARBA" id="ARBA00022737"/>
    </source>
</evidence>
<keyword evidence="3" id="KW-0611">Plant defense</keyword>
<keyword evidence="2" id="KW-0547">Nucleotide-binding</keyword>
<evidence type="ECO:0000313" key="6">
    <source>
        <dbReference type="Proteomes" id="UP000265520"/>
    </source>
</evidence>
<dbReference type="PANTHER" id="PTHR19338">
    <property type="entry name" value="TRANSLOCASE OF INNER MITOCHONDRIAL MEMBRANE 13 HOMOLOG"/>
    <property type="match status" value="1"/>
</dbReference>
<evidence type="ECO:0000256" key="2">
    <source>
        <dbReference type="ARBA" id="ARBA00022741"/>
    </source>
</evidence>
<reference evidence="5 6" key="1">
    <citation type="journal article" date="2018" name="Front. Plant Sci.">
        <title>Red Clover (Trifolium pratense) and Zigzag Clover (T. medium) - A Picture of Genomic Similarities and Differences.</title>
        <authorList>
            <person name="Dluhosova J."/>
            <person name="Istvanek J."/>
            <person name="Nedelnik J."/>
            <person name="Repkova J."/>
        </authorList>
    </citation>
    <scope>NUCLEOTIDE SEQUENCE [LARGE SCALE GENOMIC DNA]</scope>
    <source>
        <strain evidence="6">cv. 10/8</strain>
        <tissue evidence="5">Leaf</tissue>
    </source>
</reference>
<dbReference type="Gene3D" id="1.20.5.4130">
    <property type="match status" value="1"/>
</dbReference>
<dbReference type="Proteomes" id="UP000265520">
    <property type="component" value="Unassembled WGS sequence"/>
</dbReference>
<dbReference type="InterPro" id="IPR038005">
    <property type="entry name" value="RX-like_CC"/>
</dbReference>
<comment type="caution">
    <text evidence="5">The sequence shown here is derived from an EMBL/GenBank/DDBJ whole genome shotgun (WGS) entry which is preliminary data.</text>
</comment>
<evidence type="ECO:0000313" key="5">
    <source>
        <dbReference type="EMBL" id="MCI03195.1"/>
    </source>
</evidence>
<dbReference type="GO" id="GO:0000166">
    <property type="term" value="F:nucleotide binding"/>
    <property type="evidence" value="ECO:0007669"/>
    <property type="project" value="UniProtKB-KW"/>
</dbReference>
<evidence type="ECO:0000256" key="3">
    <source>
        <dbReference type="ARBA" id="ARBA00022821"/>
    </source>
</evidence>
<dbReference type="AlphaFoldDB" id="A0A392NXI8"/>
<keyword evidence="6" id="KW-1185">Reference proteome</keyword>
<feature type="non-terminal residue" evidence="5">
    <location>
        <position position="172"/>
    </location>
</feature>
<dbReference type="PANTHER" id="PTHR19338:SF73">
    <property type="entry name" value="DISEASE RESISTANCE PROTEIN RGA2-LIKE"/>
    <property type="match status" value="1"/>
</dbReference>
<organism evidence="5 6">
    <name type="scientific">Trifolium medium</name>
    <dbReference type="NCBI Taxonomy" id="97028"/>
    <lineage>
        <taxon>Eukaryota</taxon>
        <taxon>Viridiplantae</taxon>
        <taxon>Streptophyta</taxon>
        <taxon>Embryophyta</taxon>
        <taxon>Tracheophyta</taxon>
        <taxon>Spermatophyta</taxon>
        <taxon>Magnoliopsida</taxon>
        <taxon>eudicotyledons</taxon>
        <taxon>Gunneridae</taxon>
        <taxon>Pentapetalae</taxon>
        <taxon>rosids</taxon>
        <taxon>fabids</taxon>
        <taxon>Fabales</taxon>
        <taxon>Fabaceae</taxon>
        <taxon>Papilionoideae</taxon>
        <taxon>50 kb inversion clade</taxon>
        <taxon>NPAAA clade</taxon>
        <taxon>Hologalegina</taxon>
        <taxon>IRL clade</taxon>
        <taxon>Trifolieae</taxon>
        <taxon>Trifolium</taxon>
    </lineage>
</organism>
<dbReference type="InterPro" id="IPR041118">
    <property type="entry name" value="Rx_N"/>
</dbReference>
<keyword evidence="1" id="KW-0677">Repeat</keyword>
<evidence type="ECO:0000259" key="4">
    <source>
        <dbReference type="Pfam" id="PF18052"/>
    </source>
</evidence>
<proteinExistence type="predicted"/>
<dbReference type="GO" id="GO:0006952">
    <property type="term" value="P:defense response"/>
    <property type="evidence" value="ECO:0007669"/>
    <property type="project" value="UniProtKB-KW"/>
</dbReference>
<accession>A0A392NXI8</accession>
<sequence length="172" mass="19438">MAESFVFYFADSLLGKLASYAYEEASRAYGVYEDLQQFKDTLSIVRGMLLDAEEKKNQQHAVREWLKQIQSICSDAEDALDGFELQDKRKQVVGASGSTSMKVRHFFSSSNPLAFRFKMAQQIKDIRDRLDKVASNGTKFGLTAININPGLAVQRREMTYPYVDASSVIGRE</sequence>
<dbReference type="EMBL" id="LXQA010051431">
    <property type="protein sequence ID" value="MCI03195.1"/>
    <property type="molecule type" value="Genomic_DNA"/>
</dbReference>
<protein>
    <submittedName>
        <fullName evidence="5">Disease resistance protein</fullName>
    </submittedName>
</protein>
<dbReference type="CDD" id="cd14798">
    <property type="entry name" value="RX-CC_like"/>
    <property type="match status" value="1"/>
</dbReference>